<dbReference type="InterPro" id="IPR001633">
    <property type="entry name" value="EAL_dom"/>
</dbReference>
<gene>
    <name evidence="2" type="ORF">SAMN05421743_10391</name>
</gene>
<dbReference type="PANTHER" id="PTHR33121">
    <property type="entry name" value="CYCLIC DI-GMP PHOSPHODIESTERASE PDEF"/>
    <property type="match status" value="1"/>
</dbReference>
<evidence type="ECO:0000313" key="3">
    <source>
        <dbReference type="Proteomes" id="UP000198584"/>
    </source>
</evidence>
<dbReference type="AlphaFoldDB" id="A0A1H3Z201"/>
<dbReference type="GO" id="GO:0071111">
    <property type="term" value="F:cyclic-guanylate-specific phosphodiesterase activity"/>
    <property type="evidence" value="ECO:0007669"/>
    <property type="project" value="InterPro"/>
</dbReference>
<dbReference type="STRING" id="571932.SAMN05421743_10391"/>
<evidence type="ECO:0000259" key="1">
    <source>
        <dbReference type="PROSITE" id="PS50883"/>
    </source>
</evidence>
<dbReference type="Proteomes" id="UP000198584">
    <property type="component" value="Unassembled WGS sequence"/>
</dbReference>
<keyword evidence="3" id="KW-1185">Reference proteome</keyword>
<dbReference type="Pfam" id="PF00563">
    <property type="entry name" value="EAL"/>
    <property type="match status" value="1"/>
</dbReference>
<organism evidence="2 3">
    <name type="scientific">Thalassobacillus cyri</name>
    <dbReference type="NCBI Taxonomy" id="571932"/>
    <lineage>
        <taxon>Bacteria</taxon>
        <taxon>Bacillati</taxon>
        <taxon>Bacillota</taxon>
        <taxon>Bacilli</taxon>
        <taxon>Bacillales</taxon>
        <taxon>Bacillaceae</taxon>
        <taxon>Thalassobacillus</taxon>
    </lineage>
</organism>
<sequence length="98" mass="11256">MGYLRKFPINYLKIDQSFIKDIGTDPSDAEIVKAMIQLGHTFKLEVVGEGVEKPAILGFLEQNGCDHYQGYHFSKPLPPAEFESLLTKRNHYIYHKTK</sequence>
<dbReference type="Gene3D" id="3.20.20.450">
    <property type="entry name" value="EAL domain"/>
    <property type="match status" value="1"/>
</dbReference>
<dbReference type="InterPro" id="IPR050706">
    <property type="entry name" value="Cyclic-di-GMP_PDE-like"/>
</dbReference>
<reference evidence="2 3" key="1">
    <citation type="submission" date="2016-10" db="EMBL/GenBank/DDBJ databases">
        <authorList>
            <person name="de Groot N.N."/>
        </authorList>
    </citation>
    <scope>NUCLEOTIDE SEQUENCE [LARGE SCALE GENOMIC DNA]</scope>
    <source>
        <strain evidence="2 3">CCM7597</strain>
    </source>
</reference>
<feature type="domain" description="EAL" evidence="1">
    <location>
        <begin position="1"/>
        <end position="90"/>
    </location>
</feature>
<dbReference type="SUPFAM" id="SSF141868">
    <property type="entry name" value="EAL domain-like"/>
    <property type="match status" value="1"/>
</dbReference>
<proteinExistence type="predicted"/>
<evidence type="ECO:0000313" key="2">
    <source>
        <dbReference type="EMBL" id="SEA17468.1"/>
    </source>
</evidence>
<protein>
    <submittedName>
        <fullName evidence="2">EAL domain-containing protein</fullName>
    </submittedName>
</protein>
<dbReference type="EMBL" id="FNQR01000003">
    <property type="protein sequence ID" value="SEA17468.1"/>
    <property type="molecule type" value="Genomic_DNA"/>
</dbReference>
<accession>A0A1H3Z201</accession>
<dbReference type="PROSITE" id="PS50883">
    <property type="entry name" value="EAL"/>
    <property type="match status" value="1"/>
</dbReference>
<dbReference type="CDD" id="cd01948">
    <property type="entry name" value="EAL"/>
    <property type="match status" value="1"/>
</dbReference>
<name>A0A1H3Z201_9BACI</name>
<dbReference type="InterPro" id="IPR035919">
    <property type="entry name" value="EAL_sf"/>
</dbReference>
<dbReference type="PANTHER" id="PTHR33121:SF70">
    <property type="entry name" value="SIGNALING PROTEIN YKOW"/>
    <property type="match status" value="1"/>
</dbReference>